<comment type="caution">
    <text evidence="1">The sequence shown here is derived from an EMBL/GenBank/DDBJ whole genome shotgun (WGS) entry which is preliminary data.</text>
</comment>
<dbReference type="EMBL" id="LXQA010192819">
    <property type="protein sequence ID" value="MCI32113.1"/>
    <property type="molecule type" value="Genomic_DNA"/>
</dbReference>
<keyword evidence="2" id="KW-1185">Reference proteome</keyword>
<accession>A0A392R680</accession>
<evidence type="ECO:0000313" key="2">
    <source>
        <dbReference type="Proteomes" id="UP000265520"/>
    </source>
</evidence>
<name>A0A392R680_9FABA</name>
<sequence length="47" mass="5281">MLIHIYKILCTFDIAITVENDLVSRRKECPHLREVAGKVGREAIGGD</sequence>
<proteinExistence type="predicted"/>
<evidence type="ECO:0000313" key="1">
    <source>
        <dbReference type="EMBL" id="MCI32113.1"/>
    </source>
</evidence>
<protein>
    <submittedName>
        <fullName evidence="1">Uncharacterized protein</fullName>
    </submittedName>
</protein>
<feature type="non-terminal residue" evidence="1">
    <location>
        <position position="47"/>
    </location>
</feature>
<dbReference type="AlphaFoldDB" id="A0A392R680"/>
<organism evidence="1 2">
    <name type="scientific">Trifolium medium</name>
    <dbReference type="NCBI Taxonomy" id="97028"/>
    <lineage>
        <taxon>Eukaryota</taxon>
        <taxon>Viridiplantae</taxon>
        <taxon>Streptophyta</taxon>
        <taxon>Embryophyta</taxon>
        <taxon>Tracheophyta</taxon>
        <taxon>Spermatophyta</taxon>
        <taxon>Magnoliopsida</taxon>
        <taxon>eudicotyledons</taxon>
        <taxon>Gunneridae</taxon>
        <taxon>Pentapetalae</taxon>
        <taxon>rosids</taxon>
        <taxon>fabids</taxon>
        <taxon>Fabales</taxon>
        <taxon>Fabaceae</taxon>
        <taxon>Papilionoideae</taxon>
        <taxon>50 kb inversion clade</taxon>
        <taxon>NPAAA clade</taxon>
        <taxon>Hologalegina</taxon>
        <taxon>IRL clade</taxon>
        <taxon>Trifolieae</taxon>
        <taxon>Trifolium</taxon>
    </lineage>
</organism>
<dbReference type="Proteomes" id="UP000265520">
    <property type="component" value="Unassembled WGS sequence"/>
</dbReference>
<reference evidence="1 2" key="1">
    <citation type="journal article" date="2018" name="Front. Plant Sci.">
        <title>Red Clover (Trifolium pratense) and Zigzag Clover (T. medium) - A Picture of Genomic Similarities and Differences.</title>
        <authorList>
            <person name="Dluhosova J."/>
            <person name="Istvanek J."/>
            <person name="Nedelnik J."/>
            <person name="Repkova J."/>
        </authorList>
    </citation>
    <scope>NUCLEOTIDE SEQUENCE [LARGE SCALE GENOMIC DNA]</scope>
    <source>
        <strain evidence="2">cv. 10/8</strain>
        <tissue evidence="1">Leaf</tissue>
    </source>
</reference>